<keyword evidence="2" id="KW-1185">Reference proteome</keyword>
<evidence type="ECO:0000313" key="1">
    <source>
        <dbReference type="EMBL" id="TPX12242.1"/>
    </source>
</evidence>
<dbReference type="GeneID" id="41974575"/>
<sequence length="304" mass="33399">MESQVTRLVDKAWNKLLETPPDRRYMIAIGGIPGSGKSWLVLLFSCTHRKTNSLALFPPHQKGKTTLAKTVVDALNARHATLDPSHPAHATTPIAAFVPMDGFRTLISSSISPFFHPPSTPPDQTRPDLTPTLPSHPIDLTRAQLSAMPDPETAHARRGAEFTFDGAAYLSLIQALSTTTTTTATTVRAPSFDHAVKDPVPDDIAVEPWHRAVVLEGNYLCLDREPWRAAAALADERWFVEVGRDVARARLAARHVRAGIVATLEDGLRRADENDLPNGDEILQNRIPVDEVITSREDGSWVHE</sequence>
<accession>A0A507AQI2</accession>
<dbReference type="Gene3D" id="3.40.50.300">
    <property type="entry name" value="P-loop containing nucleotide triphosphate hydrolases"/>
    <property type="match status" value="1"/>
</dbReference>
<evidence type="ECO:0000313" key="2">
    <source>
        <dbReference type="Proteomes" id="UP000319257"/>
    </source>
</evidence>
<dbReference type="EMBL" id="SKBQ01000042">
    <property type="protein sequence ID" value="TPX12242.1"/>
    <property type="molecule type" value="Genomic_DNA"/>
</dbReference>
<dbReference type="RefSeq" id="XP_030993953.1">
    <property type="nucleotide sequence ID" value="XM_031141838.1"/>
</dbReference>
<dbReference type="FunCoup" id="A0A507AQI2">
    <property type="interactions" value="4"/>
</dbReference>
<gene>
    <name evidence="1" type="ORF">E0L32_007128</name>
</gene>
<protein>
    <submittedName>
        <fullName evidence="1">Uncharacterized protein</fullName>
    </submittedName>
</protein>
<organism evidence="1 2">
    <name type="scientific">Thyridium curvatum</name>
    <dbReference type="NCBI Taxonomy" id="1093900"/>
    <lineage>
        <taxon>Eukaryota</taxon>
        <taxon>Fungi</taxon>
        <taxon>Dikarya</taxon>
        <taxon>Ascomycota</taxon>
        <taxon>Pezizomycotina</taxon>
        <taxon>Sordariomycetes</taxon>
        <taxon>Sordariomycetidae</taxon>
        <taxon>Thyridiales</taxon>
        <taxon>Thyridiaceae</taxon>
        <taxon>Thyridium</taxon>
    </lineage>
</organism>
<dbReference type="AlphaFoldDB" id="A0A507AQI2"/>
<proteinExistence type="predicted"/>
<name>A0A507AQI2_9PEZI</name>
<dbReference type="PANTHER" id="PTHR10285">
    <property type="entry name" value="URIDINE KINASE"/>
    <property type="match status" value="1"/>
</dbReference>
<dbReference type="InParanoid" id="A0A507AQI2"/>
<comment type="caution">
    <text evidence="1">The sequence shown here is derived from an EMBL/GenBank/DDBJ whole genome shotgun (WGS) entry which is preliminary data.</text>
</comment>
<dbReference type="InterPro" id="IPR027417">
    <property type="entry name" value="P-loop_NTPase"/>
</dbReference>
<dbReference type="SUPFAM" id="SSF52540">
    <property type="entry name" value="P-loop containing nucleoside triphosphate hydrolases"/>
    <property type="match status" value="1"/>
</dbReference>
<reference evidence="1 2" key="1">
    <citation type="submission" date="2019-06" db="EMBL/GenBank/DDBJ databases">
        <title>Draft genome sequence of the filamentous fungus Phialemoniopsis curvata isolated from diesel fuel.</title>
        <authorList>
            <person name="Varaljay V.A."/>
            <person name="Lyon W.J."/>
            <person name="Crouch A.L."/>
            <person name="Drake C.E."/>
            <person name="Hollomon J.M."/>
            <person name="Nadeau L.J."/>
            <person name="Nunn H.S."/>
            <person name="Stevenson B.S."/>
            <person name="Bojanowski C.L."/>
            <person name="Crookes-Goodson W.J."/>
        </authorList>
    </citation>
    <scope>NUCLEOTIDE SEQUENCE [LARGE SCALE GENOMIC DNA]</scope>
    <source>
        <strain evidence="1 2">D216</strain>
    </source>
</reference>
<dbReference type="OrthoDB" id="6362633at2759"/>
<dbReference type="STRING" id="1093900.A0A507AQI2"/>
<dbReference type="Proteomes" id="UP000319257">
    <property type="component" value="Unassembled WGS sequence"/>
</dbReference>